<dbReference type="Proteomes" id="UP000008983">
    <property type="component" value="Unassembled WGS sequence"/>
</dbReference>
<accession>G0QTT4</accession>
<reference evidence="2 3" key="1">
    <citation type="submission" date="2011-07" db="EMBL/GenBank/DDBJ databases">
        <authorList>
            <person name="Coyne R."/>
            <person name="Brami D."/>
            <person name="Johnson J."/>
            <person name="Hostetler J."/>
            <person name="Hannick L."/>
            <person name="Clark T."/>
            <person name="Cassidy-Hanley D."/>
            <person name="Inman J."/>
        </authorList>
    </citation>
    <scope>NUCLEOTIDE SEQUENCE [LARGE SCALE GENOMIC DNA]</scope>
    <source>
        <strain evidence="2 3">G5</strain>
    </source>
</reference>
<sequence>QKKTRFQKIQQNLLIQYYKINFQTIDPQYPLFEISLLQLTSLWRLQFYFNSPNPSLFFLNEPNFQSSQFQSFSKNYPILDQWKNKYFFKKSITKKKQGIALIPTIFLIQTLYIVINKNKKKAVKIEKAINPNTPLLSPFQGGHSFKKYISISLKYFNKNVNQIQLFPYFLQKQSIQTPDFSPLIFPPLTKLPQISGQTINSSNLISIFSIMNISSYYIELSIQIQNNQEFYFFPTFTTYQSKSQSKYSAFIKSPFFTIFQLYFFPILQSTKIPFAGLLGSPHIFFQ</sequence>
<feature type="non-terminal residue" evidence="2">
    <location>
        <position position="1"/>
    </location>
</feature>
<keyword evidence="1" id="KW-0812">Transmembrane</keyword>
<dbReference type="EMBL" id="GL983874">
    <property type="protein sequence ID" value="EGR31371.1"/>
    <property type="molecule type" value="Genomic_DNA"/>
</dbReference>
<proteinExistence type="predicted"/>
<dbReference type="GeneID" id="14907512"/>
<keyword evidence="1" id="KW-1133">Transmembrane helix</keyword>
<evidence type="ECO:0000313" key="3">
    <source>
        <dbReference type="Proteomes" id="UP000008983"/>
    </source>
</evidence>
<evidence type="ECO:0000256" key="1">
    <source>
        <dbReference type="SAM" id="Phobius"/>
    </source>
</evidence>
<dbReference type="AlphaFoldDB" id="G0QTT4"/>
<keyword evidence="1" id="KW-0472">Membrane</keyword>
<keyword evidence="3" id="KW-1185">Reference proteome</keyword>
<protein>
    <recommendedName>
        <fullName evidence="4">Transmembrane protein</fullName>
    </recommendedName>
</protein>
<dbReference type="RefSeq" id="XP_004034857.1">
    <property type="nucleotide sequence ID" value="XM_004034809.1"/>
</dbReference>
<evidence type="ECO:0000313" key="2">
    <source>
        <dbReference type="EMBL" id="EGR31371.1"/>
    </source>
</evidence>
<organism evidence="2 3">
    <name type="scientific">Ichthyophthirius multifiliis</name>
    <name type="common">White spot disease agent</name>
    <name type="synonym">Ich</name>
    <dbReference type="NCBI Taxonomy" id="5932"/>
    <lineage>
        <taxon>Eukaryota</taxon>
        <taxon>Sar</taxon>
        <taxon>Alveolata</taxon>
        <taxon>Ciliophora</taxon>
        <taxon>Intramacronucleata</taxon>
        <taxon>Oligohymenophorea</taxon>
        <taxon>Hymenostomatida</taxon>
        <taxon>Ophryoglenina</taxon>
        <taxon>Ichthyophthirius</taxon>
    </lineage>
</organism>
<dbReference type="InParanoid" id="G0QTT4"/>
<name>G0QTT4_ICHMU</name>
<gene>
    <name evidence="2" type="ORF">IMG5_111370</name>
</gene>
<evidence type="ECO:0008006" key="4">
    <source>
        <dbReference type="Google" id="ProtNLM"/>
    </source>
</evidence>
<feature type="transmembrane region" description="Helical" evidence="1">
    <location>
        <begin position="98"/>
        <end position="115"/>
    </location>
</feature>